<dbReference type="AlphaFoldDB" id="A0AA89BLG6"/>
<dbReference type="InterPro" id="IPR043129">
    <property type="entry name" value="ATPase_NBD"/>
</dbReference>
<dbReference type="InterPro" id="IPR013126">
    <property type="entry name" value="Hsp_70_fam"/>
</dbReference>
<comment type="similarity">
    <text evidence="1">Belongs to the heat shock protein 70 family.</text>
</comment>
<dbReference type="PANTHER" id="PTHR14187:SF5">
    <property type="entry name" value="HEAT SHOCK 70 KDA PROTEIN 12A"/>
    <property type="match status" value="1"/>
</dbReference>
<evidence type="ECO:0000313" key="4">
    <source>
        <dbReference type="EMBL" id="KAK3086923.1"/>
    </source>
</evidence>
<dbReference type="PANTHER" id="PTHR14187">
    <property type="entry name" value="ALPHA KINASE/ELONGATION FACTOR 2 KINASE"/>
    <property type="match status" value="1"/>
</dbReference>
<evidence type="ECO:0000256" key="2">
    <source>
        <dbReference type="ARBA" id="ARBA00022741"/>
    </source>
</evidence>
<accession>A0AA89BLG6</accession>
<evidence type="ECO:0000256" key="3">
    <source>
        <dbReference type="ARBA" id="ARBA00022840"/>
    </source>
</evidence>
<dbReference type="Gene3D" id="3.30.420.40">
    <property type="match status" value="2"/>
</dbReference>
<proteinExistence type="inferred from homology"/>
<evidence type="ECO:0000313" key="5">
    <source>
        <dbReference type="Proteomes" id="UP001186944"/>
    </source>
</evidence>
<keyword evidence="3" id="KW-0067">ATP-binding</keyword>
<evidence type="ECO:0000256" key="1">
    <source>
        <dbReference type="ARBA" id="ARBA00007381"/>
    </source>
</evidence>
<dbReference type="GO" id="GO:0005524">
    <property type="term" value="F:ATP binding"/>
    <property type="evidence" value="ECO:0007669"/>
    <property type="project" value="UniProtKB-KW"/>
</dbReference>
<comment type="caution">
    <text evidence="4">The sequence shown here is derived from an EMBL/GenBank/DDBJ whole genome shotgun (WGS) entry which is preliminary data.</text>
</comment>
<dbReference type="EMBL" id="VSWD01000012">
    <property type="protein sequence ID" value="KAK3086923.1"/>
    <property type="molecule type" value="Genomic_DNA"/>
</dbReference>
<organism evidence="4 5">
    <name type="scientific">Pinctada imbricata</name>
    <name type="common">Atlantic pearl-oyster</name>
    <name type="synonym">Pinctada martensii</name>
    <dbReference type="NCBI Taxonomy" id="66713"/>
    <lineage>
        <taxon>Eukaryota</taxon>
        <taxon>Metazoa</taxon>
        <taxon>Spiralia</taxon>
        <taxon>Lophotrochozoa</taxon>
        <taxon>Mollusca</taxon>
        <taxon>Bivalvia</taxon>
        <taxon>Autobranchia</taxon>
        <taxon>Pteriomorphia</taxon>
        <taxon>Pterioida</taxon>
        <taxon>Pterioidea</taxon>
        <taxon>Pteriidae</taxon>
        <taxon>Pinctada</taxon>
    </lineage>
</organism>
<reference evidence="4" key="1">
    <citation type="submission" date="2019-08" db="EMBL/GenBank/DDBJ databases">
        <title>The improved chromosome-level genome for the pearl oyster Pinctada fucata martensii using PacBio sequencing and Hi-C.</title>
        <authorList>
            <person name="Zheng Z."/>
        </authorList>
    </citation>
    <scope>NUCLEOTIDE SEQUENCE</scope>
    <source>
        <strain evidence="4">ZZ-2019</strain>
        <tissue evidence="4">Adductor muscle</tissue>
    </source>
</reference>
<dbReference type="Pfam" id="PF00012">
    <property type="entry name" value="HSP70"/>
    <property type="match status" value="1"/>
</dbReference>
<keyword evidence="5" id="KW-1185">Reference proteome</keyword>
<dbReference type="GO" id="GO:0140662">
    <property type="term" value="F:ATP-dependent protein folding chaperone"/>
    <property type="evidence" value="ECO:0007669"/>
    <property type="project" value="InterPro"/>
</dbReference>
<dbReference type="SUPFAM" id="SSF53067">
    <property type="entry name" value="Actin-like ATPase domain"/>
    <property type="match status" value="2"/>
</dbReference>
<protein>
    <submittedName>
        <fullName evidence="4">Uncharacterized protein</fullName>
    </submittedName>
</protein>
<dbReference type="CDD" id="cd10229">
    <property type="entry name" value="ASKHA_NBD_HSP70_HSPA12"/>
    <property type="match status" value="1"/>
</dbReference>
<gene>
    <name evidence="4" type="ORF">FSP39_025521</name>
</gene>
<keyword evidence="2" id="KW-0547">Nucleotide-binding</keyword>
<sequence length="584" mass="66070">MAKSKSQTHLFSVALDFGTTFSGLAYSTTNDFQKRPDLVHAFTQWNAGGQCLISNKTPTCLLLTAKKEFEAFGYEAENKYADLALEDLHNDRYFFWRYKMKLHGHERIKENVQIKDESGKRVPAILVFSLSIKYLKDKFSQILEKQGLNIKDEEIVWTLTVPAIWSESAKSFMRKAGVKAGIKSEHLKLALEPEAASLWCQHVPIERKESGISVADIGTRYMVLDLGGGTVDIAVHEKLPDGKLKEIYKASGGPWGGTAVDEGFIKLLTKIVGGPVINRLRREHTADYLEFMREFETSKRTLDPENELSFKVRLPPIISELCQNETGESLKNLVTTQNSPYKGKLKVLGDKLVIDRDLMMKIFIDVEKKIIDHVKGILRKPSVEKIDFILLVGGFAESPMIQHFLKQHFETESRRVLVPQEAGLSVVKGAVIFGHVPSTIESRVALYTYGYDASVPFDSKIHPKSKKILDSKGKPMCLDIFQTFVTAGTSVKAGDVVKEIVNFDGIEGGVLNLYYTEHSDVMFSDDKRLRRLFHVQFSDILPRNTEANQPIIYKFSFGETEVETEVQLPKIGFRKRISYKFKLE</sequence>
<name>A0AA89BLG6_PINIB</name>
<dbReference type="Proteomes" id="UP001186944">
    <property type="component" value="Unassembled WGS sequence"/>
</dbReference>